<dbReference type="SUPFAM" id="SSF53822">
    <property type="entry name" value="Periplasmic binding protein-like I"/>
    <property type="match status" value="1"/>
</dbReference>
<dbReference type="SMART" id="SM00354">
    <property type="entry name" value="HTH_LACI"/>
    <property type="match status" value="1"/>
</dbReference>
<dbReference type="AlphaFoldDB" id="A0A4Y9A7J3"/>
<keyword evidence="2 5" id="KW-0238">DNA-binding</keyword>
<dbReference type="Gene3D" id="3.40.50.2300">
    <property type="match status" value="2"/>
</dbReference>
<dbReference type="InterPro" id="IPR010982">
    <property type="entry name" value="Lambda_DNA-bd_dom_sf"/>
</dbReference>
<dbReference type="PROSITE" id="PS50932">
    <property type="entry name" value="HTH_LACI_2"/>
    <property type="match status" value="1"/>
</dbReference>
<keyword evidence="6" id="KW-1185">Reference proteome</keyword>
<name>A0A4Y9A7J3_9BACI</name>
<dbReference type="SUPFAM" id="SSF47413">
    <property type="entry name" value="lambda repressor-like DNA-binding domains"/>
    <property type="match status" value="1"/>
</dbReference>
<protein>
    <submittedName>
        <fullName evidence="5">LacI family DNA-binding transcriptional regulator</fullName>
    </submittedName>
</protein>
<dbReference type="PANTHER" id="PTHR30146">
    <property type="entry name" value="LACI-RELATED TRANSCRIPTIONAL REPRESSOR"/>
    <property type="match status" value="1"/>
</dbReference>
<organism evidence="5 6">
    <name type="scientific">Lentibacillus salicampi</name>
    <dbReference type="NCBI Taxonomy" id="175306"/>
    <lineage>
        <taxon>Bacteria</taxon>
        <taxon>Bacillati</taxon>
        <taxon>Bacillota</taxon>
        <taxon>Bacilli</taxon>
        <taxon>Bacillales</taxon>
        <taxon>Bacillaceae</taxon>
        <taxon>Lentibacillus</taxon>
    </lineage>
</organism>
<accession>A0A4Y9A7J3</accession>
<dbReference type="Proteomes" id="UP000298484">
    <property type="component" value="Unassembled WGS sequence"/>
</dbReference>
<dbReference type="Pfam" id="PF00356">
    <property type="entry name" value="LacI"/>
    <property type="match status" value="1"/>
</dbReference>
<dbReference type="InterPro" id="IPR046335">
    <property type="entry name" value="LacI/GalR-like_sensor"/>
</dbReference>
<proteinExistence type="predicted"/>
<evidence type="ECO:0000256" key="3">
    <source>
        <dbReference type="ARBA" id="ARBA00023163"/>
    </source>
</evidence>
<evidence type="ECO:0000259" key="4">
    <source>
        <dbReference type="PROSITE" id="PS50932"/>
    </source>
</evidence>
<dbReference type="Gene3D" id="1.10.260.40">
    <property type="entry name" value="lambda repressor-like DNA-binding domains"/>
    <property type="match status" value="1"/>
</dbReference>
<sequence>MATIKDIAGHVNVSIATVSRVLSEDPNLSVNPETKQRIFDTAEQLGYKKHIQKKTKQRMRIAIVHWYTETEELNDLYYYSIRQGVEKKLEKDEYEYIRLFQSANKQPDVKVHGVIAIGKFSHWQMRQLKNWSPNICFVDNIHALPACDAVVADFKQATISALSHFINKSHVKIGVLTGEEKFPGTSEVLKDPRYDTFRDYMKSCNLFDKRYCFKGTFSVDSGYSMMNNAIQTLKDDLPTAFFCANDAVAVGALRALKDHQLRIPEDVQIIGFNDSSVAKYVSPSLSTVRVYTEMMGETAVSLMKERVLQQRTVAKTVTLGTELIVRESTQ</sequence>
<dbReference type="GO" id="GO:0003700">
    <property type="term" value="F:DNA-binding transcription factor activity"/>
    <property type="evidence" value="ECO:0007669"/>
    <property type="project" value="TreeGrafter"/>
</dbReference>
<evidence type="ECO:0000313" key="5">
    <source>
        <dbReference type="EMBL" id="TFJ91425.1"/>
    </source>
</evidence>
<dbReference type="CDD" id="cd01392">
    <property type="entry name" value="HTH_LacI"/>
    <property type="match status" value="1"/>
</dbReference>
<gene>
    <name evidence="5" type="ORF">E4U82_17665</name>
</gene>
<feature type="domain" description="HTH lacI-type" evidence="4">
    <location>
        <begin position="2"/>
        <end position="58"/>
    </location>
</feature>
<dbReference type="PANTHER" id="PTHR30146:SF149">
    <property type="entry name" value="HTH-TYPE TRANSCRIPTIONAL REGULATOR EBGR"/>
    <property type="match status" value="1"/>
</dbReference>
<dbReference type="EMBL" id="SRHY01000053">
    <property type="protein sequence ID" value="TFJ91425.1"/>
    <property type="molecule type" value="Genomic_DNA"/>
</dbReference>
<dbReference type="OrthoDB" id="43195at2"/>
<dbReference type="RefSeq" id="WP_135111491.1">
    <property type="nucleotide sequence ID" value="NZ_SRHY01000053.1"/>
</dbReference>
<evidence type="ECO:0000256" key="2">
    <source>
        <dbReference type="ARBA" id="ARBA00023125"/>
    </source>
</evidence>
<dbReference type="Pfam" id="PF13377">
    <property type="entry name" value="Peripla_BP_3"/>
    <property type="match status" value="1"/>
</dbReference>
<keyword evidence="1" id="KW-0805">Transcription regulation</keyword>
<reference evidence="5 6" key="1">
    <citation type="submission" date="2019-03" db="EMBL/GenBank/DDBJ databases">
        <title>Genome sequence of Lentibacillus salicampi ATCC BAA-719.</title>
        <authorList>
            <person name="Maclea K.S."/>
            <person name="Simoes Junior M."/>
        </authorList>
    </citation>
    <scope>NUCLEOTIDE SEQUENCE [LARGE SCALE GENOMIC DNA]</scope>
    <source>
        <strain evidence="5 6">ATCC BAA-719</strain>
    </source>
</reference>
<evidence type="ECO:0000256" key="1">
    <source>
        <dbReference type="ARBA" id="ARBA00023015"/>
    </source>
</evidence>
<keyword evidence="3" id="KW-0804">Transcription</keyword>
<evidence type="ECO:0000313" key="6">
    <source>
        <dbReference type="Proteomes" id="UP000298484"/>
    </source>
</evidence>
<dbReference type="InterPro" id="IPR028082">
    <property type="entry name" value="Peripla_BP_I"/>
</dbReference>
<dbReference type="CDD" id="cd01544">
    <property type="entry name" value="PBP1_GalR"/>
    <property type="match status" value="1"/>
</dbReference>
<dbReference type="InterPro" id="IPR000843">
    <property type="entry name" value="HTH_LacI"/>
</dbReference>
<dbReference type="GO" id="GO:0000976">
    <property type="term" value="F:transcription cis-regulatory region binding"/>
    <property type="evidence" value="ECO:0007669"/>
    <property type="project" value="TreeGrafter"/>
</dbReference>
<comment type="caution">
    <text evidence="5">The sequence shown here is derived from an EMBL/GenBank/DDBJ whole genome shotgun (WGS) entry which is preliminary data.</text>
</comment>
<dbReference type="PROSITE" id="PS00356">
    <property type="entry name" value="HTH_LACI_1"/>
    <property type="match status" value="1"/>
</dbReference>